<feature type="repeat" description="TPR" evidence="1">
    <location>
        <begin position="161"/>
        <end position="194"/>
    </location>
</feature>
<evidence type="ECO:0000313" key="4">
    <source>
        <dbReference type="Proteomes" id="UP001462640"/>
    </source>
</evidence>
<evidence type="ECO:0000256" key="2">
    <source>
        <dbReference type="SAM" id="SignalP"/>
    </source>
</evidence>
<feature type="repeat" description="TPR" evidence="1">
    <location>
        <begin position="195"/>
        <end position="228"/>
    </location>
</feature>
<dbReference type="InterPro" id="IPR019734">
    <property type="entry name" value="TPR_rpt"/>
</dbReference>
<feature type="chain" id="PRO_5047457558" evidence="2">
    <location>
        <begin position="24"/>
        <end position="455"/>
    </location>
</feature>
<dbReference type="EMBL" id="JBDPZC010000010">
    <property type="protein sequence ID" value="MEO3714889.1"/>
    <property type="molecule type" value="Genomic_DNA"/>
</dbReference>
<comment type="caution">
    <text evidence="3">The sequence shown here is derived from an EMBL/GenBank/DDBJ whole genome shotgun (WGS) entry which is preliminary data.</text>
</comment>
<dbReference type="SMART" id="SM00028">
    <property type="entry name" value="TPR"/>
    <property type="match status" value="10"/>
</dbReference>
<organism evidence="3 4">
    <name type="scientific">Roseateles flavus</name>
    <dbReference type="NCBI Taxonomy" id="3149041"/>
    <lineage>
        <taxon>Bacteria</taxon>
        <taxon>Pseudomonadati</taxon>
        <taxon>Pseudomonadota</taxon>
        <taxon>Betaproteobacteria</taxon>
        <taxon>Burkholderiales</taxon>
        <taxon>Sphaerotilaceae</taxon>
        <taxon>Roseateles</taxon>
    </lineage>
</organism>
<dbReference type="PROSITE" id="PS50005">
    <property type="entry name" value="TPR"/>
    <property type="match status" value="3"/>
</dbReference>
<gene>
    <name evidence="3" type="ORF">ABDJ40_19145</name>
</gene>
<dbReference type="PANTHER" id="PTHR12558:SF33">
    <property type="entry name" value="BLL7664 PROTEIN"/>
    <property type="match status" value="1"/>
</dbReference>
<dbReference type="PANTHER" id="PTHR12558">
    <property type="entry name" value="CELL DIVISION CYCLE 16,23,27"/>
    <property type="match status" value="1"/>
</dbReference>
<dbReference type="Pfam" id="PF13181">
    <property type="entry name" value="TPR_8"/>
    <property type="match status" value="1"/>
</dbReference>
<keyword evidence="4" id="KW-1185">Reference proteome</keyword>
<keyword evidence="1" id="KW-0802">TPR repeat</keyword>
<dbReference type="SUPFAM" id="SSF81901">
    <property type="entry name" value="HCP-like"/>
    <property type="match status" value="1"/>
</dbReference>
<sequence length="455" mass="48451">MQLPRPHRLVIALALALSLPTFANPVVNETAHKNRLAQREAGGQRPLGADSALLSQHEAEEAWRKGNQALDKGQWAEADAAFNLAAKLAPKAYEPLLGLADVQLRRSNVAAAEKLVQRALALAPKSAEVLTTAGRLAAAQGKAADAERQFQLAARSDAKYAPAQLDLGELQLSLGKAKEAAASFRMASQADPLHPAAAFGLGRALVAQRDLAGALKAFEQCSGLAPRNPLPLLAAAEIHAAQRSWDKAIELARQAESLDPALARSKLLLLDLQAGAGRWPAAQQDYERFAAQGKGEDTAALHLKWGNLLEGQGKTAEAMAAYRKASEADPKLAGAWNNMAWLAAQQQKDLGPAQEWARKAVELEPRNFGFLDTLAAVQLASGDAEAALRSIQQAQKLAPQLPYLKYRQGLALEKLGQTAQAAQAYQESLKSGAKFDGAEDARKRLAAMGKPVGKT</sequence>
<protein>
    <submittedName>
        <fullName evidence="3">Tetratricopeptide repeat protein</fullName>
    </submittedName>
</protein>
<keyword evidence="2" id="KW-0732">Signal</keyword>
<accession>A0ABV0GIL0</accession>
<feature type="repeat" description="TPR" evidence="1">
    <location>
        <begin position="299"/>
        <end position="332"/>
    </location>
</feature>
<dbReference type="RefSeq" id="WP_347612007.1">
    <property type="nucleotide sequence ID" value="NZ_JBDPZC010000010.1"/>
</dbReference>
<proteinExistence type="predicted"/>
<dbReference type="InterPro" id="IPR011990">
    <property type="entry name" value="TPR-like_helical_dom_sf"/>
</dbReference>
<dbReference type="Pfam" id="PF13432">
    <property type="entry name" value="TPR_16"/>
    <property type="match status" value="4"/>
</dbReference>
<evidence type="ECO:0000256" key="1">
    <source>
        <dbReference type="PROSITE-ProRule" id="PRU00339"/>
    </source>
</evidence>
<dbReference type="Gene3D" id="1.25.40.10">
    <property type="entry name" value="Tetratricopeptide repeat domain"/>
    <property type="match status" value="2"/>
</dbReference>
<evidence type="ECO:0000313" key="3">
    <source>
        <dbReference type="EMBL" id="MEO3714889.1"/>
    </source>
</evidence>
<feature type="signal peptide" evidence="2">
    <location>
        <begin position="1"/>
        <end position="23"/>
    </location>
</feature>
<name>A0ABV0GIL0_9BURK</name>
<dbReference type="SUPFAM" id="SSF48452">
    <property type="entry name" value="TPR-like"/>
    <property type="match status" value="1"/>
</dbReference>
<dbReference type="Proteomes" id="UP001462640">
    <property type="component" value="Unassembled WGS sequence"/>
</dbReference>
<reference evidence="3 4" key="1">
    <citation type="submission" date="2024-05" db="EMBL/GenBank/DDBJ databases">
        <title>Roseateles sp. 2.12 16S ribosomal RNA gene Genome sequencing and assembly.</title>
        <authorList>
            <person name="Woo H."/>
        </authorList>
    </citation>
    <scope>NUCLEOTIDE SEQUENCE [LARGE SCALE GENOMIC DNA]</scope>
    <source>
        <strain evidence="3 4">2.12</strain>
    </source>
</reference>